<dbReference type="GO" id="GO:0016757">
    <property type="term" value="F:glycosyltransferase activity"/>
    <property type="evidence" value="ECO:0007669"/>
    <property type="project" value="UniProtKB-ARBA"/>
</dbReference>
<dbReference type="SUPFAM" id="SSF53756">
    <property type="entry name" value="UDP-Glycosyltransferase/glycogen phosphorylase"/>
    <property type="match status" value="1"/>
</dbReference>
<dbReference type="Proteomes" id="UP000249046">
    <property type="component" value="Unassembled WGS sequence"/>
</dbReference>
<dbReference type="Gene3D" id="3.40.50.2000">
    <property type="entry name" value="Glycogen Phosphorylase B"/>
    <property type="match status" value="2"/>
</dbReference>
<evidence type="ECO:0000259" key="1">
    <source>
        <dbReference type="Pfam" id="PF13439"/>
    </source>
</evidence>
<name>A0A2W5MM20_9GAMM</name>
<dbReference type="EMBL" id="QFPO01000003">
    <property type="protein sequence ID" value="PZQ18723.1"/>
    <property type="molecule type" value="Genomic_DNA"/>
</dbReference>
<dbReference type="Pfam" id="PF13439">
    <property type="entry name" value="Glyco_transf_4"/>
    <property type="match status" value="1"/>
</dbReference>
<dbReference type="PANTHER" id="PTHR12526:SF630">
    <property type="entry name" value="GLYCOSYLTRANSFERASE"/>
    <property type="match status" value="1"/>
</dbReference>
<feature type="domain" description="Glycosyltransferase subfamily 4-like N-terminal" evidence="1">
    <location>
        <begin position="19"/>
        <end position="177"/>
    </location>
</feature>
<organism evidence="2 3">
    <name type="scientific">Rhodanobacter denitrificans</name>
    <dbReference type="NCBI Taxonomy" id="666685"/>
    <lineage>
        <taxon>Bacteria</taxon>
        <taxon>Pseudomonadati</taxon>
        <taxon>Pseudomonadota</taxon>
        <taxon>Gammaproteobacteria</taxon>
        <taxon>Lysobacterales</taxon>
        <taxon>Rhodanobacteraceae</taxon>
        <taxon>Rhodanobacter</taxon>
    </lineage>
</organism>
<evidence type="ECO:0000313" key="3">
    <source>
        <dbReference type="Proteomes" id="UP000249046"/>
    </source>
</evidence>
<dbReference type="Pfam" id="PF13692">
    <property type="entry name" value="Glyco_trans_1_4"/>
    <property type="match status" value="1"/>
</dbReference>
<dbReference type="PANTHER" id="PTHR12526">
    <property type="entry name" value="GLYCOSYLTRANSFERASE"/>
    <property type="match status" value="1"/>
</dbReference>
<protein>
    <submittedName>
        <fullName evidence="2">Glycosyltransferase</fullName>
    </submittedName>
</protein>
<comment type="caution">
    <text evidence="2">The sequence shown here is derived from an EMBL/GenBank/DDBJ whole genome shotgun (WGS) entry which is preliminary data.</text>
</comment>
<dbReference type="InterPro" id="IPR028098">
    <property type="entry name" value="Glyco_trans_4-like_N"/>
</dbReference>
<accession>A0A2W5MM20</accession>
<evidence type="ECO:0000313" key="2">
    <source>
        <dbReference type="EMBL" id="PZQ18723.1"/>
    </source>
</evidence>
<reference evidence="2 3" key="1">
    <citation type="submission" date="2017-08" db="EMBL/GenBank/DDBJ databases">
        <title>Infants hospitalized years apart are colonized by the same room-sourced microbial strains.</title>
        <authorList>
            <person name="Brooks B."/>
            <person name="Olm M.R."/>
            <person name="Firek B.A."/>
            <person name="Baker R."/>
            <person name="Thomas B.C."/>
            <person name="Morowitz M.J."/>
            <person name="Banfield J.F."/>
        </authorList>
    </citation>
    <scope>NUCLEOTIDE SEQUENCE [LARGE SCALE GENOMIC DNA]</scope>
    <source>
        <strain evidence="2">S2_005_003_R2_42</strain>
    </source>
</reference>
<dbReference type="AlphaFoldDB" id="A0A2W5MM20"/>
<gene>
    <name evidence="2" type="ORF">DI564_05410</name>
</gene>
<proteinExistence type="predicted"/>
<keyword evidence="2" id="KW-0808">Transferase</keyword>
<sequence length="376" mass="40625">MSEPAARSRIAVLLPDLRPGGAERMSITLAQVWLARGCDVDFVVMRDEGALRDALPERARLVVLGAPRIRGALVPLRRYLRRTRPDALLAAMWPLTVAAVIAARSLVPAVRVVVSDHTLLSEAYKDRGRLHRLALRMSTALSYRLAAARIAVSAGVAADLSRLSGLPVRRFEVIHNPLAGRIDEEARGDTASVPTRRRAGPLILTVGTLKAVKDHILLIDAFARLPERLNATLCIVGDGPLRGQLERHVRDCGLSGRVSLAGFSADPTGWYRQADVFVLSSRHEGFGNVIVEALAQGVPVVSTDCPSGPREILAGGRHGRLVRMGDPEALAAAILDTLQTPHDRAALIARARDFLPERIGAAYLRLLLPEAREAPA</sequence>
<dbReference type="CDD" id="cd03811">
    <property type="entry name" value="GT4_GT28_WabH-like"/>
    <property type="match status" value="1"/>
</dbReference>